<dbReference type="AlphaFoldDB" id="A0A6A6E0V5"/>
<evidence type="ECO:0000313" key="2">
    <source>
        <dbReference type="EMBL" id="KAF2184199.1"/>
    </source>
</evidence>
<keyword evidence="1" id="KW-1133">Transmembrane helix</keyword>
<accession>A0A6A6E0V5</accession>
<evidence type="ECO:0000256" key="1">
    <source>
        <dbReference type="SAM" id="Phobius"/>
    </source>
</evidence>
<feature type="transmembrane region" description="Helical" evidence="1">
    <location>
        <begin position="269"/>
        <end position="297"/>
    </location>
</feature>
<gene>
    <name evidence="2" type="ORF">K469DRAFT_751204</name>
</gene>
<name>A0A6A6E0V5_9PEZI</name>
<reference evidence="2" key="1">
    <citation type="journal article" date="2020" name="Stud. Mycol.">
        <title>101 Dothideomycetes genomes: a test case for predicting lifestyles and emergence of pathogens.</title>
        <authorList>
            <person name="Haridas S."/>
            <person name="Albert R."/>
            <person name="Binder M."/>
            <person name="Bloem J."/>
            <person name="Labutti K."/>
            <person name="Salamov A."/>
            <person name="Andreopoulos B."/>
            <person name="Baker S."/>
            <person name="Barry K."/>
            <person name="Bills G."/>
            <person name="Bluhm B."/>
            <person name="Cannon C."/>
            <person name="Castanera R."/>
            <person name="Culley D."/>
            <person name="Daum C."/>
            <person name="Ezra D."/>
            <person name="Gonzalez J."/>
            <person name="Henrissat B."/>
            <person name="Kuo A."/>
            <person name="Liang C."/>
            <person name="Lipzen A."/>
            <person name="Lutzoni F."/>
            <person name="Magnuson J."/>
            <person name="Mondo S."/>
            <person name="Nolan M."/>
            <person name="Ohm R."/>
            <person name="Pangilinan J."/>
            <person name="Park H.-J."/>
            <person name="Ramirez L."/>
            <person name="Alfaro M."/>
            <person name="Sun H."/>
            <person name="Tritt A."/>
            <person name="Yoshinaga Y."/>
            <person name="Zwiers L.-H."/>
            <person name="Turgeon B."/>
            <person name="Goodwin S."/>
            <person name="Spatafora J."/>
            <person name="Crous P."/>
            <person name="Grigoriev I."/>
        </authorList>
    </citation>
    <scope>NUCLEOTIDE SEQUENCE</scope>
    <source>
        <strain evidence="2">CBS 207.26</strain>
    </source>
</reference>
<proteinExistence type="predicted"/>
<protein>
    <submittedName>
        <fullName evidence="2">Uncharacterized protein</fullName>
    </submittedName>
</protein>
<keyword evidence="1" id="KW-0812">Transmembrane</keyword>
<keyword evidence="1" id="KW-0472">Membrane</keyword>
<dbReference type="OrthoDB" id="2426273at2759"/>
<dbReference type="EMBL" id="ML994639">
    <property type="protein sequence ID" value="KAF2184199.1"/>
    <property type="molecule type" value="Genomic_DNA"/>
</dbReference>
<organism evidence="2 3">
    <name type="scientific">Zopfia rhizophila CBS 207.26</name>
    <dbReference type="NCBI Taxonomy" id="1314779"/>
    <lineage>
        <taxon>Eukaryota</taxon>
        <taxon>Fungi</taxon>
        <taxon>Dikarya</taxon>
        <taxon>Ascomycota</taxon>
        <taxon>Pezizomycotina</taxon>
        <taxon>Dothideomycetes</taxon>
        <taxon>Dothideomycetes incertae sedis</taxon>
        <taxon>Zopfiaceae</taxon>
        <taxon>Zopfia</taxon>
    </lineage>
</organism>
<evidence type="ECO:0000313" key="3">
    <source>
        <dbReference type="Proteomes" id="UP000800200"/>
    </source>
</evidence>
<feature type="transmembrane region" description="Helical" evidence="1">
    <location>
        <begin position="317"/>
        <end position="339"/>
    </location>
</feature>
<dbReference type="Proteomes" id="UP000800200">
    <property type="component" value="Unassembled WGS sequence"/>
</dbReference>
<keyword evidence="3" id="KW-1185">Reference proteome</keyword>
<sequence length="544" mass="62055">MTNAAAYCSSAREVQFLEVWNSLIGRSTTQLDDFHCIVANLLDFSVQELFALKRSDRSDQENRHERMKAIILAQQRLPMQLFCLPITQANNIINEMAWLPERPIGPRLSDDAFVHSVKVVHKGFVMERACLASCFFAWPLHSSAPGFCLNIPSKNGVHPHVTLDLPRNTSIGNSDLLVYLNASIQAHTLLTDSRKNGAAFFVIDRQNDAVKVKYLCSLSFRNCWKVHGSFSTPDYIPAAAVCKVSVCISGPDIHTALKFRRPLRVGSNLIATLLAKVLVIVMILSLITAISLAAIFSLRTTRKKFFFKWTDIPHSTLPFYASLIALFLYYVTALFFVCARYMSTPWVRKSYLTDQLPWHVRALYWEKLPSILKITMWVQRMPRALVACFLPERRTPYEIQTGRPRRECTTLLWRLKRLAMSPWRRTQNANGLPQDYTDDYHGDIPLLLSSELDPASRDVQASSSHSPPLDLSGVDAFHYVGEENARILRTVQRAFIATRADETGDGIWDGFRDGLYAGLWIARMRKRRKLRDILFDFGLIRGRR</sequence>